<keyword evidence="9" id="KW-1185">Reference proteome</keyword>
<feature type="coiled-coil region" evidence="6">
    <location>
        <begin position="526"/>
        <end position="553"/>
    </location>
</feature>
<dbReference type="Gene3D" id="3.40.50.300">
    <property type="entry name" value="P-loop containing nucleotide triphosphate hydrolases"/>
    <property type="match status" value="3"/>
</dbReference>
<dbReference type="SUPFAM" id="SSF52540">
    <property type="entry name" value="P-loop containing nucleoside triphosphate hydrolases"/>
    <property type="match status" value="2"/>
</dbReference>
<dbReference type="EMBL" id="LMWY01000011">
    <property type="protein sequence ID" value="KUO04663.1"/>
    <property type="molecule type" value="Genomic_DNA"/>
</dbReference>
<evidence type="ECO:0000313" key="9">
    <source>
        <dbReference type="Proteomes" id="UP000053429"/>
    </source>
</evidence>
<gene>
    <name evidence="8" type="ORF">AQJ67_10745</name>
</gene>
<dbReference type="InterPro" id="IPR050534">
    <property type="entry name" value="Coronavir_polyprotein_1ab"/>
</dbReference>
<keyword evidence="6" id="KW-0175">Coiled coil</keyword>
<dbReference type="InterPro" id="IPR041677">
    <property type="entry name" value="DNA2/NAM7_AAA_11"/>
</dbReference>
<dbReference type="InterPro" id="IPR025202">
    <property type="entry name" value="PLD-like_dom"/>
</dbReference>
<evidence type="ECO:0000256" key="5">
    <source>
        <dbReference type="ARBA" id="ARBA00022840"/>
    </source>
</evidence>
<dbReference type="GO" id="GO:0005524">
    <property type="term" value="F:ATP binding"/>
    <property type="evidence" value="ECO:0007669"/>
    <property type="project" value="UniProtKB-KW"/>
</dbReference>
<evidence type="ECO:0000256" key="6">
    <source>
        <dbReference type="SAM" id="Coils"/>
    </source>
</evidence>
<evidence type="ECO:0000256" key="2">
    <source>
        <dbReference type="ARBA" id="ARBA00022741"/>
    </source>
</evidence>
<dbReference type="AlphaFoldDB" id="A0A101U5L1"/>
<organism evidence="8 9">
    <name type="scientific">Streptomyces caeruleatus</name>
    <dbReference type="NCBI Taxonomy" id="661399"/>
    <lineage>
        <taxon>Bacteria</taxon>
        <taxon>Bacillati</taxon>
        <taxon>Actinomycetota</taxon>
        <taxon>Actinomycetes</taxon>
        <taxon>Kitasatosporales</taxon>
        <taxon>Streptomycetaceae</taxon>
        <taxon>Streptomyces</taxon>
    </lineage>
</organism>
<dbReference type="SUPFAM" id="SSF56024">
    <property type="entry name" value="Phospholipase D/nuclease"/>
    <property type="match status" value="1"/>
</dbReference>
<evidence type="ECO:0000256" key="4">
    <source>
        <dbReference type="ARBA" id="ARBA00022806"/>
    </source>
</evidence>
<dbReference type="InterPro" id="IPR001736">
    <property type="entry name" value="PLipase_D/transphosphatidylase"/>
</dbReference>
<dbReference type="PANTHER" id="PTHR43788:SF8">
    <property type="entry name" value="DNA-BINDING PROTEIN SMUBP-2"/>
    <property type="match status" value="1"/>
</dbReference>
<dbReference type="Pfam" id="PF13086">
    <property type="entry name" value="AAA_11"/>
    <property type="match status" value="1"/>
</dbReference>
<reference evidence="8 9" key="1">
    <citation type="submission" date="2015-10" db="EMBL/GenBank/DDBJ databases">
        <title>Draft genome sequence of Streptomyces caeruleatus NRRL B-24802, type strain for the species Streptomyces caeruleatus.</title>
        <authorList>
            <person name="Ruckert C."/>
            <person name="Winkler A."/>
            <person name="Kalinowski J."/>
            <person name="Kampfer P."/>
            <person name="Glaeser S."/>
        </authorList>
    </citation>
    <scope>NUCLEOTIDE SEQUENCE [LARGE SCALE GENOMIC DNA]</scope>
    <source>
        <strain evidence="8 9">NRRL B-24802</strain>
    </source>
</reference>
<accession>A0A101U5L1</accession>
<dbReference type="InterPro" id="IPR003593">
    <property type="entry name" value="AAA+_ATPase"/>
</dbReference>
<dbReference type="Pfam" id="PF13091">
    <property type="entry name" value="PLDc_2"/>
    <property type="match status" value="1"/>
</dbReference>
<dbReference type="PROSITE" id="PS50035">
    <property type="entry name" value="PLD"/>
    <property type="match status" value="1"/>
</dbReference>
<evidence type="ECO:0000256" key="1">
    <source>
        <dbReference type="ARBA" id="ARBA00007913"/>
    </source>
</evidence>
<dbReference type="PANTHER" id="PTHR43788">
    <property type="entry name" value="DNA2/NAM7 HELICASE FAMILY MEMBER"/>
    <property type="match status" value="1"/>
</dbReference>
<name>A0A101U5L1_9ACTN</name>
<sequence>MGWQEEVVTALDAWVAHEGVQAREPRWRALGRAVKGRKSGEFIVDVRGSDVATDQLQGDSLRLAGPDESEVDAGHSVLDVFKDGTAVRVRVAEFADPRDPHLWMKPQPTGFLVKALREGMAALTNAPLAHLMARGEAGSGNLAATGAPSGVLLPAQDHAYRACTGEGLWLVWGPPGTGKTTVLKRAIGDLTTRGKRVLLVSATNIAVDNALWGVVKERRHADGEIVRVGPPHLREVAEDASVCLTLMVRERLADADEQRRAVAAQLVDARERARRLKDLEGSLTGFDAAAYAADRARLDDPARTSEALTRVRDQVRHEVHAAGERIAQLEQAATTAADEVRATEQAQADWAAHDEVQAQFTEIREAVTGLEAKALLAEGRRDAAEQRLSDLEQLKGFSKRRAKKDLVTARSEAEKTRHSAEEAEQKAANARDVLARAQEQLGQRIADLRARILFSKEEIEHRQRSLHALETDLRNIRRTADALSARLLPLERELGLAQAAEARVAEAVRLGHPQRYAVASGLRPQAAADEKNRPSLERRHRELQEQYDKLARDAQGEIIRGAKVVATTLARFRTTKAVFEGEYDVVLIDEAGAATLPEVLLAVGKARTTAVLLGDFMQLGPVLPELDGEKRPDVARWILRDVFEHFGIDSPAAAVNHQGCVVLDVQHRFGHDVMGLANALAYDGVLKPGPGVERRAALRKPDDPEIVIIDTDGLQSLAQVRRTGRRKGWWPAGSLLARALIDLHDEEGETAGVVTPYPVQAEATLEALRDIEGSGGGRLAEVGTAHRFQGREFPVVVFDTVEDDYGDGLWMAHASRSPEATTWARNGVRLFNVAVTRVQTRLYVIGSRSRILAAEEHTPMGKLAEFIRAQRARSVPATRLIAPNAQVPPDLGQFSSRLADVLSRHVEVSDIDDEISFYDTFADRLAEARTSLWIWSPWTAKRLIGLLPVLEDAVRRGVRVTVFVRDPYDTGQKKQTELVKQLRKVVPTVVSVNVMHQKIVVIDEHTVLLGSLNSLSQSRSREVMLTIKGGHFARKILAHEHAEDFARPPRCGACKGDDVDLRRRGSGAWYWRCFNRACSARKGQKAWEAPIRISRGARRR</sequence>
<evidence type="ECO:0000256" key="3">
    <source>
        <dbReference type="ARBA" id="ARBA00022801"/>
    </source>
</evidence>
<keyword evidence="2" id="KW-0547">Nucleotide-binding</keyword>
<evidence type="ECO:0000259" key="7">
    <source>
        <dbReference type="PROSITE" id="PS50035"/>
    </source>
</evidence>
<dbReference type="GO" id="GO:0016787">
    <property type="term" value="F:hydrolase activity"/>
    <property type="evidence" value="ECO:0007669"/>
    <property type="project" value="UniProtKB-KW"/>
</dbReference>
<comment type="similarity">
    <text evidence="1">Belongs to the DNA2/NAM7 helicase family.</text>
</comment>
<dbReference type="GO" id="GO:0043139">
    <property type="term" value="F:5'-3' DNA helicase activity"/>
    <property type="evidence" value="ECO:0007669"/>
    <property type="project" value="TreeGrafter"/>
</dbReference>
<dbReference type="RefSeq" id="WP_062717853.1">
    <property type="nucleotide sequence ID" value="NZ_KQ948926.1"/>
</dbReference>
<dbReference type="InterPro" id="IPR041679">
    <property type="entry name" value="DNA2/NAM7-like_C"/>
</dbReference>
<dbReference type="SMART" id="SM00382">
    <property type="entry name" value="AAA"/>
    <property type="match status" value="1"/>
</dbReference>
<keyword evidence="3" id="KW-0378">Hydrolase</keyword>
<feature type="coiled-coil region" evidence="6">
    <location>
        <begin position="312"/>
        <end position="346"/>
    </location>
</feature>
<keyword evidence="4" id="KW-0347">Helicase</keyword>
<proteinExistence type="inferred from homology"/>
<keyword evidence="5" id="KW-0067">ATP-binding</keyword>
<protein>
    <recommendedName>
        <fullName evidence="7">PLD phosphodiesterase domain-containing protein</fullName>
    </recommendedName>
</protein>
<dbReference type="OrthoDB" id="3197455at2"/>
<dbReference type="InterPro" id="IPR027417">
    <property type="entry name" value="P-loop_NTPase"/>
</dbReference>
<feature type="domain" description="PLD phosphodiesterase" evidence="7">
    <location>
        <begin position="991"/>
        <end position="1018"/>
    </location>
</feature>
<evidence type="ECO:0000313" key="8">
    <source>
        <dbReference type="EMBL" id="KUO04663.1"/>
    </source>
</evidence>
<dbReference type="GO" id="GO:0006793">
    <property type="term" value="P:phosphorus metabolic process"/>
    <property type="evidence" value="ECO:0007669"/>
    <property type="project" value="UniProtKB-ARBA"/>
</dbReference>
<dbReference type="Proteomes" id="UP000053429">
    <property type="component" value="Unassembled WGS sequence"/>
</dbReference>
<feature type="coiled-coil region" evidence="6">
    <location>
        <begin position="374"/>
        <end position="440"/>
    </location>
</feature>
<dbReference type="STRING" id="661399.AQJ67_10745"/>
<dbReference type="Pfam" id="PF13087">
    <property type="entry name" value="AAA_12"/>
    <property type="match status" value="1"/>
</dbReference>
<comment type="caution">
    <text evidence="8">The sequence shown here is derived from an EMBL/GenBank/DDBJ whole genome shotgun (WGS) entry which is preliminary data.</text>
</comment>
<dbReference type="Gene3D" id="3.30.870.10">
    <property type="entry name" value="Endonuclease Chain A"/>
    <property type="match status" value="1"/>
</dbReference>